<evidence type="ECO:0000313" key="2">
    <source>
        <dbReference type="Proteomes" id="UP000001880"/>
    </source>
</evidence>
<dbReference type="KEGG" id="hoh:Hoch_3569"/>
<sequence length="57" mass="6576">MKRLSSLRTNAPARKRLSLNRETLRRLDEKQLKQVAGASDHWTCDLTTVTRVQEPAQ</sequence>
<proteinExistence type="predicted"/>
<dbReference type="RefSeq" id="WP_012828670.1">
    <property type="nucleotide sequence ID" value="NC_013440.1"/>
</dbReference>
<name>D0LX29_HALO1</name>
<organism evidence="1 2">
    <name type="scientific">Haliangium ochraceum (strain DSM 14365 / JCM 11303 / SMP-2)</name>
    <dbReference type="NCBI Taxonomy" id="502025"/>
    <lineage>
        <taxon>Bacteria</taxon>
        <taxon>Pseudomonadati</taxon>
        <taxon>Myxococcota</taxon>
        <taxon>Polyangia</taxon>
        <taxon>Haliangiales</taxon>
        <taxon>Kofleriaceae</taxon>
        <taxon>Haliangium</taxon>
    </lineage>
</organism>
<dbReference type="EMBL" id="CP001804">
    <property type="protein sequence ID" value="ACY16071.1"/>
    <property type="molecule type" value="Genomic_DNA"/>
</dbReference>
<keyword evidence="2" id="KW-1185">Reference proteome</keyword>
<dbReference type="InterPro" id="IPR058238">
    <property type="entry name" value="Lant_leader_dom"/>
</dbReference>
<dbReference type="NCBIfam" id="NF038153">
    <property type="entry name" value="lant_leader_L1a"/>
    <property type="match status" value="1"/>
</dbReference>
<dbReference type="Proteomes" id="UP000001880">
    <property type="component" value="Chromosome"/>
</dbReference>
<protein>
    <submittedName>
        <fullName evidence="1">Uncharacterized protein</fullName>
    </submittedName>
</protein>
<gene>
    <name evidence="1" type="ordered locus">Hoch_3569</name>
</gene>
<dbReference type="AlphaFoldDB" id="D0LX29"/>
<reference evidence="1 2" key="1">
    <citation type="journal article" date="2010" name="Stand. Genomic Sci.">
        <title>Complete genome sequence of Haliangium ochraceum type strain (SMP-2).</title>
        <authorList>
            <consortium name="US DOE Joint Genome Institute (JGI-PGF)"/>
            <person name="Ivanova N."/>
            <person name="Daum C."/>
            <person name="Lang E."/>
            <person name="Abt B."/>
            <person name="Kopitz M."/>
            <person name="Saunders E."/>
            <person name="Lapidus A."/>
            <person name="Lucas S."/>
            <person name="Glavina Del Rio T."/>
            <person name="Nolan M."/>
            <person name="Tice H."/>
            <person name="Copeland A."/>
            <person name="Cheng J.F."/>
            <person name="Chen F."/>
            <person name="Bruce D."/>
            <person name="Goodwin L."/>
            <person name="Pitluck S."/>
            <person name="Mavromatis K."/>
            <person name="Pati A."/>
            <person name="Mikhailova N."/>
            <person name="Chen A."/>
            <person name="Palaniappan K."/>
            <person name="Land M."/>
            <person name="Hauser L."/>
            <person name="Chang Y.J."/>
            <person name="Jeffries C.D."/>
            <person name="Detter J.C."/>
            <person name="Brettin T."/>
            <person name="Rohde M."/>
            <person name="Goker M."/>
            <person name="Bristow J."/>
            <person name="Markowitz V."/>
            <person name="Eisen J.A."/>
            <person name="Hugenholtz P."/>
            <person name="Kyrpides N.C."/>
            <person name="Klenk H.P."/>
        </authorList>
    </citation>
    <scope>NUCLEOTIDE SEQUENCE [LARGE SCALE GENOMIC DNA]</scope>
    <source>
        <strain evidence="2">DSM 14365 / CIP 107738 / JCM 11303 / AJ 13395 / SMP-2</strain>
    </source>
</reference>
<dbReference type="HOGENOM" id="CLU_2990417_0_0_7"/>
<evidence type="ECO:0000313" key="1">
    <source>
        <dbReference type="EMBL" id="ACY16071.1"/>
    </source>
</evidence>
<accession>D0LX29</accession>